<feature type="region of interest" description="Disordered" evidence="1">
    <location>
        <begin position="176"/>
        <end position="217"/>
    </location>
</feature>
<feature type="compositionally biased region" description="Polar residues" evidence="1">
    <location>
        <begin position="665"/>
        <end position="678"/>
    </location>
</feature>
<feature type="compositionally biased region" description="Low complexity" evidence="1">
    <location>
        <begin position="40"/>
        <end position="56"/>
    </location>
</feature>
<sequence length="956" mass="102044">MQEVLPTKKGYAQQALPVREWNYQPRRLATRAKEKKKKPGSSAAAAGSDAKASESGHPAPGPRRHAVEVAKLGKGDIVNGLCLLGKTPQFHVVAHTKVKALSFETETCEVALGPQLFARMCKLVQAKHNWCQERVLRSLAVRKALGTNSILTKKSEDPVLRASAMAHFLDHYVPQGMQGTSSAGAKERKSPKPSSVSLAPIAPTAPEDGQDAHLPPEFSGIKSLVVRGKEPPPPPPVFPWNSTNSPAHHANFREAVVSASAEAATASNAIMGASAAASGTQAPSFMQELFVPSDAGNQESSKLHEEPWTGHPPSGWPLAGPLFAGQVCTTFLDLNTARTLRSVYARYKASSPKSKETGSRLCTPPKSPPPRSPLSRSSQESQQPAGGRHSPNQASNPATGVLQAEKRGSPHTANRGDVVDSATSQRPARGASTGSLPPMLLPGLPGSSVLEDRALNGVPGVGQGAAGQRGSRGSGGVREHEKGDLSKSWAAGMGAGSGVESGLKGRRNTVHSSMDLAAAMEAWSSSPVAGWRPSERQQHAGGDPDLMANKGTLPHLPNAPSPMLVSDNLKQRMLQQPASSFATARYVKKRTATLVSNGARPDQELQAMPFSKAARPVAPLSSPPPYGATQDGSVLGPAYHSSPFNHPPAQSYSSPAAPPAASATGALQQNQLPAQRRSQAALGASLLKAPGGGSATALGLSDHGFDEEGVIILPHMMSIYDGVLDNERGFLKHVSKHAQPPHARWKSQPQPPPVSAFQYKPFVQGLLNTRKGAFVDGEQQDSAEDHSLAAKESASSLQATFSQNSVHKHDDPKPSLSSLASLKTLQRSSSKRADEPTLPLDRDAYAPPLQDHTISDPTHEDINYILHRWGARWQEERVEAIRRRQRRQLQQQLQEGRSDQAPILPPIGEKAEGDRLTPESRLTPEFKQQEEDLAAFGMPCVHSWRTLSFYDPDTPR</sequence>
<feature type="region of interest" description="Disordered" evidence="1">
    <location>
        <begin position="615"/>
        <end position="679"/>
    </location>
</feature>
<name>A0ABQ7GE11_DUNSA</name>
<dbReference type="EMBL" id="MU069845">
    <property type="protein sequence ID" value="KAF5832850.1"/>
    <property type="molecule type" value="Genomic_DNA"/>
</dbReference>
<feature type="region of interest" description="Disordered" evidence="1">
    <location>
        <begin position="778"/>
        <end position="856"/>
    </location>
</feature>
<organism evidence="2 3">
    <name type="scientific">Dunaliella salina</name>
    <name type="common">Green alga</name>
    <name type="synonym">Protococcus salinus</name>
    <dbReference type="NCBI Taxonomy" id="3046"/>
    <lineage>
        <taxon>Eukaryota</taxon>
        <taxon>Viridiplantae</taxon>
        <taxon>Chlorophyta</taxon>
        <taxon>core chlorophytes</taxon>
        <taxon>Chlorophyceae</taxon>
        <taxon>CS clade</taxon>
        <taxon>Chlamydomonadales</taxon>
        <taxon>Dunaliellaceae</taxon>
        <taxon>Dunaliella</taxon>
    </lineage>
</organism>
<feature type="region of interest" description="Disordered" evidence="1">
    <location>
        <begin position="735"/>
        <end position="756"/>
    </location>
</feature>
<feature type="compositionally biased region" description="Low complexity" evidence="1">
    <location>
        <begin position="815"/>
        <end position="825"/>
    </location>
</feature>
<accession>A0ABQ7GE11</accession>
<comment type="caution">
    <text evidence="2">The sequence shown here is derived from an EMBL/GenBank/DDBJ whole genome shotgun (WGS) entry which is preliminary data.</text>
</comment>
<gene>
    <name evidence="2" type="ORF">DUNSADRAFT_11152</name>
</gene>
<feature type="region of interest" description="Disordered" evidence="1">
    <location>
        <begin position="15"/>
        <end position="63"/>
    </location>
</feature>
<proteinExistence type="predicted"/>
<feature type="compositionally biased region" description="Polar residues" evidence="1">
    <location>
        <begin position="793"/>
        <end position="805"/>
    </location>
</feature>
<dbReference type="Proteomes" id="UP000815325">
    <property type="component" value="Unassembled WGS sequence"/>
</dbReference>
<evidence type="ECO:0000256" key="1">
    <source>
        <dbReference type="SAM" id="MobiDB-lite"/>
    </source>
</evidence>
<evidence type="ECO:0008006" key="4">
    <source>
        <dbReference type="Google" id="ProtNLM"/>
    </source>
</evidence>
<protein>
    <recommendedName>
        <fullName evidence="4">Cyclic nucleotide-binding domain-containing protein</fullName>
    </recommendedName>
</protein>
<feature type="compositionally biased region" description="Gly residues" evidence="1">
    <location>
        <begin position="459"/>
        <end position="476"/>
    </location>
</feature>
<evidence type="ECO:0000313" key="2">
    <source>
        <dbReference type="EMBL" id="KAF5832850.1"/>
    </source>
</evidence>
<feature type="compositionally biased region" description="Basic and acidic residues" evidence="1">
    <location>
        <begin position="831"/>
        <end position="844"/>
    </location>
</feature>
<feature type="compositionally biased region" description="Low complexity" evidence="1">
    <location>
        <begin position="647"/>
        <end position="663"/>
    </location>
</feature>
<feature type="compositionally biased region" description="Low complexity" evidence="1">
    <location>
        <begin position="432"/>
        <end position="448"/>
    </location>
</feature>
<evidence type="ECO:0000313" key="3">
    <source>
        <dbReference type="Proteomes" id="UP000815325"/>
    </source>
</evidence>
<feature type="compositionally biased region" description="Basic and acidic residues" evidence="1">
    <location>
        <begin position="909"/>
        <end position="918"/>
    </location>
</feature>
<keyword evidence="3" id="KW-1185">Reference proteome</keyword>
<feature type="region of interest" description="Disordered" evidence="1">
    <location>
        <begin position="295"/>
        <end position="314"/>
    </location>
</feature>
<reference evidence="2" key="1">
    <citation type="submission" date="2017-08" db="EMBL/GenBank/DDBJ databases">
        <authorList>
            <person name="Polle J.E."/>
            <person name="Barry K."/>
            <person name="Cushman J."/>
            <person name="Schmutz J."/>
            <person name="Tran D."/>
            <person name="Hathwaick L.T."/>
            <person name="Yim W.C."/>
            <person name="Jenkins J."/>
            <person name="Mckie-Krisberg Z.M."/>
            <person name="Prochnik S."/>
            <person name="Lindquist E."/>
            <person name="Dockter R.B."/>
            <person name="Adam C."/>
            <person name="Molina H."/>
            <person name="Bunkerborg J."/>
            <person name="Jin E."/>
            <person name="Buchheim M."/>
            <person name="Magnuson J."/>
        </authorList>
    </citation>
    <scope>NUCLEOTIDE SEQUENCE</scope>
    <source>
        <strain evidence="2">CCAP 19/18</strain>
    </source>
</reference>
<feature type="compositionally biased region" description="Basic residues" evidence="1">
    <location>
        <begin position="28"/>
        <end position="39"/>
    </location>
</feature>
<feature type="region of interest" description="Disordered" evidence="1">
    <location>
        <begin position="348"/>
        <end position="505"/>
    </location>
</feature>
<feature type="compositionally biased region" description="Low complexity" evidence="1">
    <location>
        <begin position="373"/>
        <end position="384"/>
    </location>
</feature>
<feature type="region of interest" description="Disordered" evidence="1">
    <location>
        <begin position="892"/>
        <end position="918"/>
    </location>
</feature>